<evidence type="ECO:0000259" key="5">
    <source>
        <dbReference type="PROSITE" id="PS50006"/>
    </source>
</evidence>
<gene>
    <name evidence="7" type="ORF">DI536_06635</name>
</gene>
<dbReference type="PROSITE" id="PS00688">
    <property type="entry name" value="SIGMA54_INTERACT_3"/>
    <property type="match status" value="1"/>
</dbReference>
<name>A0A2W5VJ37_9BACT</name>
<reference evidence="7 8" key="1">
    <citation type="submission" date="2017-08" db="EMBL/GenBank/DDBJ databases">
        <title>Infants hospitalized years apart are colonized by the same room-sourced microbial strains.</title>
        <authorList>
            <person name="Brooks B."/>
            <person name="Olm M.R."/>
            <person name="Firek B.A."/>
            <person name="Baker R."/>
            <person name="Thomas B.C."/>
            <person name="Morowitz M.J."/>
            <person name="Banfield J.F."/>
        </authorList>
    </citation>
    <scope>NUCLEOTIDE SEQUENCE [LARGE SCALE GENOMIC DNA]</scope>
    <source>
        <strain evidence="7">S2_003_000_R2_14</strain>
    </source>
</reference>
<dbReference type="Gene3D" id="1.10.10.60">
    <property type="entry name" value="Homeodomain-like"/>
    <property type="match status" value="1"/>
</dbReference>
<dbReference type="PROSITE" id="PS00675">
    <property type="entry name" value="SIGMA54_INTERACT_1"/>
    <property type="match status" value="1"/>
</dbReference>
<evidence type="ECO:0000256" key="4">
    <source>
        <dbReference type="ARBA" id="ARBA00023163"/>
    </source>
</evidence>
<dbReference type="Gene3D" id="2.60.200.20">
    <property type="match status" value="1"/>
</dbReference>
<dbReference type="Gene3D" id="3.40.50.300">
    <property type="entry name" value="P-loop containing nucleotide triphosphate hydrolases"/>
    <property type="match status" value="1"/>
</dbReference>
<dbReference type="PRINTS" id="PR01590">
    <property type="entry name" value="HTHFIS"/>
</dbReference>
<dbReference type="InterPro" id="IPR025662">
    <property type="entry name" value="Sigma_54_int_dom_ATP-bd_1"/>
</dbReference>
<dbReference type="Proteomes" id="UP000249061">
    <property type="component" value="Unassembled WGS sequence"/>
</dbReference>
<keyword evidence="3" id="KW-0805">Transcription regulation</keyword>
<dbReference type="GO" id="GO:0006355">
    <property type="term" value="P:regulation of DNA-templated transcription"/>
    <property type="evidence" value="ECO:0007669"/>
    <property type="project" value="InterPro"/>
</dbReference>
<dbReference type="Pfam" id="PF00158">
    <property type="entry name" value="Sigma54_activat"/>
    <property type="match status" value="1"/>
</dbReference>
<dbReference type="InterPro" id="IPR000253">
    <property type="entry name" value="FHA_dom"/>
</dbReference>
<feature type="domain" description="FHA" evidence="5">
    <location>
        <begin position="44"/>
        <end position="93"/>
    </location>
</feature>
<dbReference type="SUPFAM" id="SSF52540">
    <property type="entry name" value="P-loop containing nucleoside triphosphate hydrolases"/>
    <property type="match status" value="1"/>
</dbReference>
<dbReference type="InterPro" id="IPR025944">
    <property type="entry name" value="Sigma_54_int_dom_CS"/>
</dbReference>
<protein>
    <submittedName>
        <fullName evidence="7">AAA family ATPase</fullName>
    </submittedName>
</protein>
<evidence type="ECO:0000313" key="8">
    <source>
        <dbReference type="Proteomes" id="UP000249061"/>
    </source>
</evidence>
<evidence type="ECO:0000256" key="1">
    <source>
        <dbReference type="ARBA" id="ARBA00022741"/>
    </source>
</evidence>
<keyword evidence="4" id="KW-0804">Transcription</keyword>
<keyword evidence="1" id="KW-0547">Nucleotide-binding</keyword>
<evidence type="ECO:0000313" key="7">
    <source>
        <dbReference type="EMBL" id="PZR15974.1"/>
    </source>
</evidence>
<dbReference type="SUPFAM" id="SSF49879">
    <property type="entry name" value="SMAD/FHA domain"/>
    <property type="match status" value="1"/>
</dbReference>
<dbReference type="GO" id="GO:0005524">
    <property type="term" value="F:ATP binding"/>
    <property type="evidence" value="ECO:0007669"/>
    <property type="project" value="UniProtKB-KW"/>
</dbReference>
<dbReference type="CDD" id="cd00060">
    <property type="entry name" value="FHA"/>
    <property type="match status" value="1"/>
</dbReference>
<dbReference type="PANTHER" id="PTHR32071">
    <property type="entry name" value="TRANSCRIPTIONAL REGULATORY PROTEIN"/>
    <property type="match status" value="1"/>
</dbReference>
<dbReference type="InterPro" id="IPR027417">
    <property type="entry name" value="P-loop_NTPase"/>
</dbReference>
<dbReference type="Pfam" id="PF02954">
    <property type="entry name" value="HTH_8"/>
    <property type="match status" value="1"/>
</dbReference>
<dbReference type="SMART" id="SM00382">
    <property type="entry name" value="AAA"/>
    <property type="match status" value="1"/>
</dbReference>
<evidence type="ECO:0000259" key="6">
    <source>
        <dbReference type="PROSITE" id="PS50045"/>
    </source>
</evidence>
<sequence length="559" mass="60299">MSVANQETVKLAEKPDAARGGRWRVVLVTEGGASSFALPARGTVTIGRGEDVEIRLDDAATSRRHAQFVVREGAVQLIDLGSANGTTVRGRKLSAHEEIDLSEGDAIELGTSIAVLQIDELSASTRPWNLHTHQHFLELIAETRPPFAVLRLQVIAPPGVAQEVLSAELTPHDMVASFGPGQFEVLAPGRSPDAAQQLMHKLSAKLVARGARVRAGHAVSPRDGTDPDMLIAACARPASAPAPGFVVRDDAMAAIYRLVDRIAPSQINVLLLGETGVGKEVLAAEIHRRSKRAAGPFLKLNCAALTESLLESELFGHEKGAFTGAIKQKQGLLEAARGGTVFLDEVGEMPASIQAKLLRVLEERKVLRVGATSPEAIDARFVFATNRDLEAEVARGAFRSDLYFRVNGISVVIPPLRERRDELEPLALHFLTDAAQREKRPAPTFTRDAIDALHAWPWPGNIRELKNVIERALLLAGDETLSAEALGLGVATPRREVAATSSSSNLRDEREAAERRAVMDALDKTGGNQTKAAALLGVSRRTLVTRLQLYGLTKPRKKE</sequence>
<dbReference type="EMBL" id="QFQP01000004">
    <property type="protein sequence ID" value="PZR15974.1"/>
    <property type="molecule type" value="Genomic_DNA"/>
</dbReference>
<keyword evidence="2" id="KW-0067">ATP-binding</keyword>
<accession>A0A2W5VJ37</accession>
<dbReference type="GO" id="GO:0043565">
    <property type="term" value="F:sequence-specific DNA binding"/>
    <property type="evidence" value="ECO:0007669"/>
    <property type="project" value="InterPro"/>
</dbReference>
<dbReference type="InterPro" id="IPR003593">
    <property type="entry name" value="AAA+_ATPase"/>
</dbReference>
<evidence type="ECO:0000256" key="3">
    <source>
        <dbReference type="ARBA" id="ARBA00023015"/>
    </source>
</evidence>
<dbReference type="InterPro" id="IPR002197">
    <property type="entry name" value="HTH_Fis"/>
</dbReference>
<dbReference type="InterPro" id="IPR009057">
    <property type="entry name" value="Homeodomain-like_sf"/>
</dbReference>
<organism evidence="7 8">
    <name type="scientific">Archangium gephyra</name>
    <dbReference type="NCBI Taxonomy" id="48"/>
    <lineage>
        <taxon>Bacteria</taxon>
        <taxon>Pseudomonadati</taxon>
        <taxon>Myxococcota</taxon>
        <taxon>Myxococcia</taxon>
        <taxon>Myxococcales</taxon>
        <taxon>Cystobacterineae</taxon>
        <taxon>Archangiaceae</taxon>
        <taxon>Archangium</taxon>
    </lineage>
</organism>
<dbReference type="SMART" id="SM00240">
    <property type="entry name" value="FHA"/>
    <property type="match status" value="1"/>
</dbReference>
<dbReference type="Gene3D" id="1.10.8.60">
    <property type="match status" value="1"/>
</dbReference>
<dbReference type="Pfam" id="PF25601">
    <property type="entry name" value="AAA_lid_14"/>
    <property type="match status" value="1"/>
</dbReference>
<dbReference type="FunFam" id="3.40.50.300:FF:000006">
    <property type="entry name" value="DNA-binding transcriptional regulator NtrC"/>
    <property type="match status" value="1"/>
</dbReference>
<dbReference type="PROSITE" id="PS50045">
    <property type="entry name" value="SIGMA54_INTERACT_4"/>
    <property type="match status" value="1"/>
</dbReference>
<dbReference type="Pfam" id="PF00498">
    <property type="entry name" value="FHA"/>
    <property type="match status" value="1"/>
</dbReference>
<dbReference type="AlphaFoldDB" id="A0A2W5VJ37"/>
<dbReference type="InterPro" id="IPR002078">
    <property type="entry name" value="Sigma_54_int"/>
</dbReference>
<dbReference type="PROSITE" id="PS50006">
    <property type="entry name" value="FHA_DOMAIN"/>
    <property type="match status" value="1"/>
</dbReference>
<evidence type="ECO:0000256" key="2">
    <source>
        <dbReference type="ARBA" id="ARBA00022840"/>
    </source>
</evidence>
<feature type="domain" description="Sigma-54 factor interaction" evidence="6">
    <location>
        <begin position="245"/>
        <end position="474"/>
    </location>
</feature>
<dbReference type="SUPFAM" id="SSF46689">
    <property type="entry name" value="Homeodomain-like"/>
    <property type="match status" value="1"/>
</dbReference>
<comment type="caution">
    <text evidence="7">The sequence shown here is derived from an EMBL/GenBank/DDBJ whole genome shotgun (WGS) entry which is preliminary data.</text>
</comment>
<dbReference type="InterPro" id="IPR058031">
    <property type="entry name" value="AAA_lid_NorR"/>
</dbReference>
<dbReference type="InterPro" id="IPR008984">
    <property type="entry name" value="SMAD_FHA_dom_sf"/>
</dbReference>
<proteinExistence type="predicted"/>
<dbReference type="CDD" id="cd00009">
    <property type="entry name" value="AAA"/>
    <property type="match status" value="1"/>
</dbReference>